<gene>
    <name evidence="4" type="ORF">SDC9_49880</name>
</gene>
<protein>
    <recommendedName>
        <fullName evidence="3">Mobile element protein CD1107-like domain-containing protein</fullName>
    </recommendedName>
</protein>
<feature type="domain" description="Mobile element protein CD1107-like" evidence="3">
    <location>
        <begin position="56"/>
        <end position="190"/>
    </location>
</feature>
<keyword evidence="2" id="KW-1133">Transmembrane helix</keyword>
<evidence type="ECO:0000259" key="3">
    <source>
        <dbReference type="Pfam" id="PF14283"/>
    </source>
</evidence>
<evidence type="ECO:0000313" key="4">
    <source>
        <dbReference type="EMBL" id="MPM03613.1"/>
    </source>
</evidence>
<feature type="transmembrane region" description="Helical" evidence="2">
    <location>
        <begin position="164"/>
        <end position="183"/>
    </location>
</feature>
<organism evidence="4">
    <name type="scientific">bioreactor metagenome</name>
    <dbReference type="NCBI Taxonomy" id="1076179"/>
    <lineage>
        <taxon>unclassified sequences</taxon>
        <taxon>metagenomes</taxon>
        <taxon>ecological metagenomes</taxon>
    </lineage>
</organism>
<evidence type="ECO:0000256" key="1">
    <source>
        <dbReference type="SAM" id="MobiDB-lite"/>
    </source>
</evidence>
<name>A0A644WMI0_9ZZZZ</name>
<accession>A0A644WMI0</accession>
<feature type="region of interest" description="Disordered" evidence="1">
    <location>
        <begin position="31"/>
        <end position="60"/>
    </location>
</feature>
<dbReference type="InterPro" id="IPR025376">
    <property type="entry name" value="CD1107-like_dom"/>
</dbReference>
<dbReference type="AlphaFoldDB" id="A0A644WMI0"/>
<keyword evidence="2" id="KW-0472">Membrane</keyword>
<feature type="region of interest" description="Disordered" evidence="1">
    <location>
        <begin position="129"/>
        <end position="160"/>
    </location>
</feature>
<feature type="region of interest" description="Disordered" evidence="1">
    <location>
        <begin position="189"/>
        <end position="229"/>
    </location>
</feature>
<keyword evidence="2" id="KW-0812">Transmembrane</keyword>
<evidence type="ECO:0000256" key="2">
    <source>
        <dbReference type="SAM" id="Phobius"/>
    </source>
</evidence>
<proteinExistence type="predicted"/>
<feature type="compositionally biased region" description="Acidic residues" evidence="1">
    <location>
        <begin position="199"/>
        <end position="229"/>
    </location>
</feature>
<dbReference type="Pfam" id="PF14283">
    <property type="entry name" value="CD1107-like"/>
    <property type="match status" value="1"/>
</dbReference>
<sequence>MNKKKFRFFITLLAVMLCMTAFSSVAYAGGGPETEEPISTPTPTPSETPGIEDGTPLDEDGNLITRDLLYDKSTNKQFIAVETRNGKIFYIVIDYDKPVDEDLEQYHAYFLNMVDERDLLDIVDEDDLTDETSSAATPEPSPSPEPSSDPADEEEPASQNNTGGIVAVVLIVAVIGGATVYFLKFRKPKQSVKGKSDLDEYDFGEDEDESADDGEPEPDAGPETEDEDQ</sequence>
<reference evidence="4" key="1">
    <citation type="submission" date="2019-08" db="EMBL/GenBank/DDBJ databases">
        <authorList>
            <person name="Kucharzyk K."/>
            <person name="Murdoch R.W."/>
            <person name="Higgins S."/>
            <person name="Loffler F."/>
        </authorList>
    </citation>
    <scope>NUCLEOTIDE SEQUENCE</scope>
</reference>
<dbReference type="EMBL" id="VSSQ01000967">
    <property type="protein sequence ID" value="MPM03613.1"/>
    <property type="molecule type" value="Genomic_DNA"/>
</dbReference>
<comment type="caution">
    <text evidence="4">The sequence shown here is derived from an EMBL/GenBank/DDBJ whole genome shotgun (WGS) entry which is preliminary data.</text>
</comment>